<proteinExistence type="predicted"/>
<dbReference type="PANTHER" id="PTHR46246">
    <property type="entry name" value="GUANOSINE-3',5'-BIS(DIPHOSPHATE) 3'-PYROPHOSPHOHYDROLASE MESH1"/>
    <property type="match status" value="1"/>
</dbReference>
<dbReference type="Gene3D" id="1.10.3210.10">
    <property type="entry name" value="Hypothetical protein af1432"/>
    <property type="match status" value="1"/>
</dbReference>
<sequence>MARSVVVVEEHLELGERFAEAVGFAREKHHGMVRKGTKIPYLSHLLAVASLAIEDAASDPLLNDLFEDIAVAAVLHDVVEDTPVEVDEVADRFGSEVARIVESCSDATSVPKPPWRERKETYIQHLEEADQAVLCVVLADKRHNARSIVNDAAGLGAELWCRFSAGPEEQRWYYRTVTEVLARRRPGHAAQELSRFVDRLCDLVQEHVDR</sequence>
<name>A0A382K3S2_9ZZZZ</name>
<protein>
    <recommendedName>
        <fullName evidence="1">HD/PDEase domain-containing protein</fullName>
    </recommendedName>
</protein>
<dbReference type="Pfam" id="PF13328">
    <property type="entry name" value="HD_4"/>
    <property type="match status" value="1"/>
</dbReference>
<evidence type="ECO:0000259" key="1">
    <source>
        <dbReference type="SMART" id="SM00471"/>
    </source>
</evidence>
<organism evidence="2">
    <name type="scientific">marine metagenome</name>
    <dbReference type="NCBI Taxonomy" id="408172"/>
    <lineage>
        <taxon>unclassified sequences</taxon>
        <taxon>metagenomes</taxon>
        <taxon>ecological metagenomes</taxon>
    </lineage>
</organism>
<dbReference type="EMBL" id="UINC01078014">
    <property type="protein sequence ID" value="SVC18666.1"/>
    <property type="molecule type" value="Genomic_DNA"/>
</dbReference>
<gene>
    <name evidence="2" type="ORF">METZ01_LOCUS271520</name>
</gene>
<dbReference type="GO" id="GO:0008893">
    <property type="term" value="F:guanosine-3',5'-bis(diphosphate) 3'-diphosphatase activity"/>
    <property type="evidence" value="ECO:0007669"/>
    <property type="project" value="TreeGrafter"/>
</dbReference>
<feature type="domain" description="HD/PDEase" evidence="1">
    <location>
        <begin position="37"/>
        <end position="154"/>
    </location>
</feature>
<dbReference type="SUPFAM" id="SSF109604">
    <property type="entry name" value="HD-domain/PDEase-like"/>
    <property type="match status" value="1"/>
</dbReference>
<dbReference type="InterPro" id="IPR003607">
    <property type="entry name" value="HD/PDEase_dom"/>
</dbReference>
<evidence type="ECO:0000313" key="2">
    <source>
        <dbReference type="EMBL" id="SVC18666.1"/>
    </source>
</evidence>
<dbReference type="CDD" id="cd00077">
    <property type="entry name" value="HDc"/>
    <property type="match status" value="1"/>
</dbReference>
<dbReference type="SMART" id="SM00471">
    <property type="entry name" value="HDc"/>
    <property type="match status" value="1"/>
</dbReference>
<accession>A0A382K3S2</accession>
<reference evidence="2" key="1">
    <citation type="submission" date="2018-05" db="EMBL/GenBank/DDBJ databases">
        <authorList>
            <person name="Lanie J.A."/>
            <person name="Ng W.-L."/>
            <person name="Kazmierczak K.M."/>
            <person name="Andrzejewski T.M."/>
            <person name="Davidsen T.M."/>
            <person name="Wayne K.J."/>
            <person name="Tettelin H."/>
            <person name="Glass J.I."/>
            <person name="Rusch D."/>
            <person name="Podicherti R."/>
            <person name="Tsui H.-C.T."/>
            <person name="Winkler M.E."/>
        </authorList>
    </citation>
    <scope>NUCLEOTIDE SEQUENCE</scope>
</reference>
<dbReference type="InterPro" id="IPR052194">
    <property type="entry name" value="MESH1"/>
</dbReference>
<dbReference type="PANTHER" id="PTHR46246:SF1">
    <property type="entry name" value="GUANOSINE-3',5'-BIS(DIPHOSPHATE) 3'-PYROPHOSPHOHYDROLASE MESH1"/>
    <property type="match status" value="1"/>
</dbReference>
<dbReference type="AlphaFoldDB" id="A0A382K3S2"/>